<dbReference type="Gene3D" id="3.30.1150.10">
    <property type="match status" value="1"/>
</dbReference>
<keyword evidence="10" id="KW-0732">Signal</keyword>
<proteinExistence type="inferred from homology"/>
<keyword evidence="8" id="KW-1133">Transmembrane helix</keyword>
<dbReference type="RefSeq" id="WP_154328793.1">
    <property type="nucleotide sequence ID" value="NZ_CP045696.1"/>
</dbReference>
<feature type="signal peptide" evidence="10">
    <location>
        <begin position="1"/>
        <end position="26"/>
    </location>
</feature>
<dbReference type="PROSITE" id="PS52015">
    <property type="entry name" value="TONB_CTD"/>
    <property type="match status" value="1"/>
</dbReference>
<dbReference type="GO" id="GO:0098797">
    <property type="term" value="C:plasma membrane protein complex"/>
    <property type="evidence" value="ECO:0007669"/>
    <property type="project" value="TreeGrafter"/>
</dbReference>
<evidence type="ECO:0000313" key="13">
    <source>
        <dbReference type="Proteomes" id="UP000483362"/>
    </source>
</evidence>
<evidence type="ECO:0000259" key="11">
    <source>
        <dbReference type="PROSITE" id="PS52015"/>
    </source>
</evidence>
<evidence type="ECO:0000256" key="1">
    <source>
        <dbReference type="ARBA" id="ARBA00004383"/>
    </source>
</evidence>
<feature type="chain" id="PRO_5027057996" evidence="10">
    <location>
        <begin position="27"/>
        <end position="150"/>
    </location>
</feature>
<dbReference type="PANTHER" id="PTHR33446">
    <property type="entry name" value="PROTEIN TONB-RELATED"/>
    <property type="match status" value="1"/>
</dbReference>
<dbReference type="GO" id="GO:0055085">
    <property type="term" value="P:transmembrane transport"/>
    <property type="evidence" value="ECO:0007669"/>
    <property type="project" value="InterPro"/>
</dbReference>
<feature type="domain" description="TonB C-terminal" evidence="11">
    <location>
        <begin position="58"/>
        <end position="150"/>
    </location>
</feature>
<evidence type="ECO:0000256" key="9">
    <source>
        <dbReference type="ARBA" id="ARBA00023136"/>
    </source>
</evidence>
<dbReference type="PRINTS" id="PR01374">
    <property type="entry name" value="TONBPROTEIN"/>
</dbReference>
<evidence type="ECO:0000256" key="10">
    <source>
        <dbReference type="SAM" id="SignalP"/>
    </source>
</evidence>
<dbReference type="Pfam" id="PF03544">
    <property type="entry name" value="TonB_C"/>
    <property type="match status" value="1"/>
</dbReference>
<accession>A0A6L5XC49</accession>
<dbReference type="AlphaFoldDB" id="A0A6L5XC49"/>
<keyword evidence="6" id="KW-0812">Transmembrane</keyword>
<protein>
    <submittedName>
        <fullName evidence="12">TonB family protein</fullName>
    </submittedName>
</protein>
<dbReference type="InterPro" id="IPR006260">
    <property type="entry name" value="TonB/TolA_C"/>
</dbReference>
<dbReference type="GO" id="GO:0031992">
    <property type="term" value="F:energy transducer activity"/>
    <property type="evidence" value="ECO:0007669"/>
    <property type="project" value="InterPro"/>
</dbReference>
<evidence type="ECO:0000256" key="2">
    <source>
        <dbReference type="ARBA" id="ARBA00006555"/>
    </source>
</evidence>
<organism evidence="12 13">
    <name type="scientific">Sodaliphilus pleomorphus</name>
    <dbReference type="NCBI Taxonomy" id="2606626"/>
    <lineage>
        <taxon>Bacteria</taxon>
        <taxon>Pseudomonadati</taxon>
        <taxon>Bacteroidota</taxon>
        <taxon>Bacteroidia</taxon>
        <taxon>Bacteroidales</taxon>
        <taxon>Muribaculaceae</taxon>
        <taxon>Sodaliphilus</taxon>
    </lineage>
</organism>
<evidence type="ECO:0000256" key="4">
    <source>
        <dbReference type="ARBA" id="ARBA00022475"/>
    </source>
</evidence>
<dbReference type="GO" id="GO:0030288">
    <property type="term" value="C:outer membrane-bounded periplasmic space"/>
    <property type="evidence" value="ECO:0007669"/>
    <property type="project" value="InterPro"/>
</dbReference>
<keyword evidence="13" id="KW-1185">Reference proteome</keyword>
<keyword evidence="9" id="KW-0472">Membrane</keyword>
<reference evidence="12 13" key="1">
    <citation type="submission" date="2019-08" db="EMBL/GenBank/DDBJ databases">
        <title>In-depth cultivation of the pig gut microbiome towards novel bacterial diversity and tailored functional studies.</title>
        <authorList>
            <person name="Wylensek D."/>
            <person name="Hitch T.C.A."/>
            <person name="Clavel T."/>
        </authorList>
    </citation>
    <scope>NUCLEOTIDE SEQUENCE [LARGE SCALE GENOMIC DNA]</scope>
    <source>
        <strain evidence="12 13">Oil-RF-744-WCA-WT-10</strain>
    </source>
</reference>
<comment type="similarity">
    <text evidence="2">Belongs to the TonB family.</text>
</comment>
<sequence length="150" mass="16416">MKLEGRKLLRQAAILLAAMWALGTSAQVAGTAQGNDKAPQQQAKDSIIVAQDPPRFPGGTYGLMRYVASRLKYPESAVMQGIEGKVVVEFVVKSDGTIGDVRIKRSLTPECDYEALTVVKSLPTFTPGRENGKPVNTWYTLPITFKLPHR</sequence>
<evidence type="ECO:0000256" key="6">
    <source>
        <dbReference type="ARBA" id="ARBA00022692"/>
    </source>
</evidence>
<dbReference type="InterPro" id="IPR003538">
    <property type="entry name" value="TonB"/>
</dbReference>
<dbReference type="Proteomes" id="UP000483362">
    <property type="component" value="Unassembled WGS sequence"/>
</dbReference>
<dbReference type="InterPro" id="IPR037682">
    <property type="entry name" value="TonB_C"/>
</dbReference>
<keyword evidence="7" id="KW-0653">Protein transport</keyword>
<evidence type="ECO:0000256" key="5">
    <source>
        <dbReference type="ARBA" id="ARBA00022519"/>
    </source>
</evidence>
<dbReference type="GO" id="GO:0015891">
    <property type="term" value="P:siderophore transport"/>
    <property type="evidence" value="ECO:0007669"/>
    <property type="project" value="InterPro"/>
</dbReference>
<keyword evidence="5" id="KW-0997">Cell inner membrane</keyword>
<keyword evidence="4" id="KW-1003">Cell membrane</keyword>
<dbReference type="NCBIfam" id="TIGR01352">
    <property type="entry name" value="tonB_Cterm"/>
    <property type="match status" value="1"/>
</dbReference>
<gene>
    <name evidence="12" type="ORF">FYJ29_09665</name>
</gene>
<name>A0A6L5XC49_9BACT</name>
<evidence type="ECO:0000313" key="12">
    <source>
        <dbReference type="EMBL" id="MSS18019.1"/>
    </source>
</evidence>
<dbReference type="InterPro" id="IPR051045">
    <property type="entry name" value="TonB-dependent_transducer"/>
</dbReference>
<dbReference type="PANTHER" id="PTHR33446:SF2">
    <property type="entry name" value="PROTEIN TONB"/>
    <property type="match status" value="1"/>
</dbReference>
<evidence type="ECO:0000256" key="8">
    <source>
        <dbReference type="ARBA" id="ARBA00022989"/>
    </source>
</evidence>
<dbReference type="GO" id="GO:0015031">
    <property type="term" value="P:protein transport"/>
    <property type="evidence" value="ECO:0007669"/>
    <property type="project" value="UniProtKB-KW"/>
</dbReference>
<evidence type="ECO:0000256" key="7">
    <source>
        <dbReference type="ARBA" id="ARBA00022927"/>
    </source>
</evidence>
<comment type="caution">
    <text evidence="12">The sequence shown here is derived from an EMBL/GenBank/DDBJ whole genome shotgun (WGS) entry which is preliminary data.</text>
</comment>
<dbReference type="EMBL" id="VULT01000015">
    <property type="protein sequence ID" value="MSS18019.1"/>
    <property type="molecule type" value="Genomic_DNA"/>
</dbReference>
<evidence type="ECO:0000256" key="3">
    <source>
        <dbReference type="ARBA" id="ARBA00022448"/>
    </source>
</evidence>
<dbReference type="SUPFAM" id="SSF74653">
    <property type="entry name" value="TolA/TonB C-terminal domain"/>
    <property type="match status" value="1"/>
</dbReference>
<keyword evidence="3" id="KW-0813">Transport</keyword>
<comment type="subcellular location">
    <subcellularLocation>
        <location evidence="1">Cell inner membrane</location>
        <topology evidence="1">Single-pass membrane protein</topology>
        <orientation evidence="1">Periplasmic side</orientation>
    </subcellularLocation>
</comment>